<keyword evidence="2" id="KW-1185">Reference proteome</keyword>
<name>A0A3M7R6X2_BRAPC</name>
<reference evidence="1 2" key="1">
    <citation type="journal article" date="2018" name="Sci. Rep.">
        <title>Genomic signatures of local adaptation to the degree of environmental predictability in rotifers.</title>
        <authorList>
            <person name="Franch-Gras L."/>
            <person name="Hahn C."/>
            <person name="Garcia-Roger E.M."/>
            <person name="Carmona M.J."/>
            <person name="Serra M."/>
            <person name="Gomez A."/>
        </authorList>
    </citation>
    <scope>NUCLEOTIDE SEQUENCE [LARGE SCALE GENOMIC DNA]</scope>
    <source>
        <strain evidence="1">HYR1</strain>
    </source>
</reference>
<sequence length="82" mass="9666">MHQKLIVFAFSYNSMVSRNNSYCRIVTACFNANHCRTKPHTKFLKDKTTLINSGRLNFFKQNQHFKNFLSNWESEVGSNFVQ</sequence>
<dbReference type="AlphaFoldDB" id="A0A3M7R6X2"/>
<evidence type="ECO:0000313" key="1">
    <source>
        <dbReference type="EMBL" id="RNA19363.1"/>
    </source>
</evidence>
<gene>
    <name evidence="1" type="ORF">BpHYR1_038992</name>
</gene>
<evidence type="ECO:0000313" key="2">
    <source>
        <dbReference type="Proteomes" id="UP000276133"/>
    </source>
</evidence>
<comment type="caution">
    <text evidence="1">The sequence shown here is derived from an EMBL/GenBank/DDBJ whole genome shotgun (WGS) entry which is preliminary data.</text>
</comment>
<organism evidence="1 2">
    <name type="scientific">Brachionus plicatilis</name>
    <name type="common">Marine rotifer</name>
    <name type="synonym">Brachionus muelleri</name>
    <dbReference type="NCBI Taxonomy" id="10195"/>
    <lineage>
        <taxon>Eukaryota</taxon>
        <taxon>Metazoa</taxon>
        <taxon>Spiralia</taxon>
        <taxon>Gnathifera</taxon>
        <taxon>Rotifera</taxon>
        <taxon>Eurotatoria</taxon>
        <taxon>Monogononta</taxon>
        <taxon>Pseudotrocha</taxon>
        <taxon>Ploima</taxon>
        <taxon>Brachionidae</taxon>
        <taxon>Brachionus</taxon>
    </lineage>
</organism>
<dbReference type="EMBL" id="REGN01004064">
    <property type="protein sequence ID" value="RNA19363.1"/>
    <property type="molecule type" value="Genomic_DNA"/>
</dbReference>
<accession>A0A3M7R6X2</accession>
<protein>
    <submittedName>
        <fullName evidence="1">Uncharacterized protein</fullName>
    </submittedName>
</protein>
<proteinExistence type="predicted"/>
<dbReference type="Proteomes" id="UP000276133">
    <property type="component" value="Unassembled WGS sequence"/>
</dbReference>